<feature type="domain" description="DJ-1/PfpI" evidence="2">
    <location>
        <begin position="21"/>
        <end position="68"/>
    </location>
</feature>
<dbReference type="AlphaFoldDB" id="A0A4V6AC90"/>
<dbReference type="SUPFAM" id="SSF52317">
    <property type="entry name" value="Class I glutamine amidotransferase-like"/>
    <property type="match status" value="1"/>
</dbReference>
<comment type="caution">
    <text evidence="3">The sequence shown here is derived from an EMBL/GenBank/DDBJ whole genome shotgun (WGS) entry which is preliminary data.</text>
</comment>
<dbReference type="PANTHER" id="PTHR42733:SF2">
    <property type="entry name" value="DJ-1_THIJ_PFPI FAMILY PROTEIN"/>
    <property type="match status" value="1"/>
</dbReference>
<dbReference type="STRING" id="43335.A0A4V6AC90"/>
<dbReference type="PANTHER" id="PTHR42733">
    <property type="entry name" value="DJ-1 PROTEIN"/>
    <property type="match status" value="1"/>
</dbReference>
<gene>
    <name evidence="3" type="ORF">D5086_0000032310</name>
</gene>
<proteinExistence type="inferred from homology"/>
<evidence type="ECO:0000259" key="2">
    <source>
        <dbReference type="Pfam" id="PF01965"/>
    </source>
</evidence>
<name>A0A4V6AC90_POPAL</name>
<dbReference type="InterPro" id="IPR002818">
    <property type="entry name" value="DJ-1/PfpI"/>
</dbReference>
<evidence type="ECO:0000313" key="3">
    <source>
        <dbReference type="EMBL" id="TKS15536.1"/>
    </source>
</evidence>
<dbReference type="Pfam" id="PF01965">
    <property type="entry name" value="DJ-1_PfpI"/>
    <property type="match status" value="1"/>
</dbReference>
<comment type="similarity">
    <text evidence="1">Belongs to the peptidase C56 family.</text>
</comment>
<dbReference type="Gene3D" id="3.40.50.880">
    <property type="match status" value="1"/>
</dbReference>
<dbReference type="InterPro" id="IPR006286">
    <property type="entry name" value="C56_PfpI-like"/>
</dbReference>
<protein>
    <recommendedName>
        <fullName evidence="2">DJ-1/PfpI domain-containing protein</fullName>
    </recommendedName>
</protein>
<sequence>MALTLTVKDLEAGREKEPADGRAPEYLALDETVIALVKEFMQSRKPVASICHGQQILAAAGVLKVVSCCLVRKPVRRLTNTMLSHVPWIIIFNAIKLVLEIGTDLSK</sequence>
<evidence type="ECO:0000256" key="1">
    <source>
        <dbReference type="ARBA" id="ARBA00008542"/>
    </source>
</evidence>
<accession>A0A4V6AC90</accession>
<dbReference type="InterPro" id="IPR029062">
    <property type="entry name" value="Class_I_gatase-like"/>
</dbReference>
<dbReference type="EMBL" id="RCHU01000088">
    <property type="protein sequence ID" value="TKS15536.1"/>
    <property type="molecule type" value="Genomic_DNA"/>
</dbReference>
<reference evidence="3" key="1">
    <citation type="submission" date="2018-10" db="EMBL/GenBank/DDBJ databases">
        <title>Population genomic analysis revealed the cold adaptation of white poplar.</title>
        <authorList>
            <person name="Liu Y.-J."/>
        </authorList>
    </citation>
    <scope>NUCLEOTIDE SEQUENCE [LARGE SCALE GENOMIC DNA]</scope>
    <source>
        <strain evidence="3">PAL-ZL1</strain>
    </source>
</reference>
<organism evidence="3">
    <name type="scientific">Populus alba</name>
    <name type="common">White poplar</name>
    <dbReference type="NCBI Taxonomy" id="43335"/>
    <lineage>
        <taxon>Eukaryota</taxon>
        <taxon>Viridiplantae</taxon>
        <taxon>Streptophyta</taxon>
        <taxon>Embryophyta</taxon>
        <taxon>Tracheophyta</taxon>
        <taxon>Spermatophyta</taxon>
        <taxon>Magnoliopsida</taxon>
        <taxon>eudicotyledons</taxon>
        <taxon>Gunneridae</taxon>
        <taxon>Pentapetalae</taxon>
        <taxon>rosids</taxon>
        <taxon>fabids</taxon>
        <taxon>Malpighiales</taxon>
        <taxon>Salicaceae</taxon>
        <taxon>Saliceae</taxon>
        <taxon>Populus</taxon>
    </lineage>
</organism>